<evidence type="ECO:0000313" key="5">
    <source>
        <dbReference type="Proteomes" id="UP000001219"/>
    </source>
</evidence>
<evidence type="ECO:0000256" key="2">
    <source>
        <dbReference type="ARBA" id="ARBA00022729"/>
    </source>
</evidence>
<dbReference type="InterPro" id="IPR011330">
    <property type="entry name" value="Glyco_hydro/deAcase_b/a-brl"/>
</dbReference>
<dbReference type="InterPro" id="IPR051398">
    <property type="entry name" value="Polysacch_Deacetylase"/>
</dbReference>
<dbReference type="InterPro" id="IPR002509">
    <property type="entry name" value="NODB_dom"/>
</dbReference>
<evidence type="ECO:0000256" key="1">
    <source>
        <dbReference type="ARBA" id="ARBA00004613"/>
    </source>
</evidence>
<name>D0L4F0_GORB4</name>
<dbReference type="Proteomes" id="UP000001219">
    <property type="component" value="Chromosome"/>
</dbReference>
<gene>
    <name evidence="4" type="ordered locus">Gbro_1065</name>
</gene>
<feature type="domain" description="NodB homology" evidence="3">
    <location>
        <begin position="64"/>
        <end position="305"/>
    </location>
</feature>
<dbReference type="SUPFAM" id="SSF88713">
    <property type="entry name" value="Glycoside hydrolase/deacetylase"/>
    <property type="match status" value="1"/>
</dbReference>
<keyword evidence="2" id="KW-0732">Signal</keyword>
<reference evidence="5" key="1">
    <citation type="submission" date="2009-10" db="EMBL/GenBank/DDBJ databases">
        <title>The complete chromosome of Gordonia bronchialis DSM 43247.</title>
        <authorList>
            <consortium name="US DOE Joint Genome Institute (JGI-PGF)"/>
            <person name="Lucas S."/>
            <person name="Copeland A."/>
            <person name="Lapidus A."/>
            <person name="Glavina del Rio T."/>
            <person name="Dalin E."/>
            <person name="Tice H."/>
            <person name="Bruce D."/>
            <person name="Goodwin L."/>
            <person name="Pitluck S."/>
            <person name="Kyrpides N."/>
            <person name="Mavromatis K."/>
            <person name="Ivanova N."/>
            <person name="Ovchinnikova G."/>
            <person name="Saunders E."/>
            <person name="Brettin T."/>
            <person name="Detter J.C."/>
            <person name="Han C."/>
            <person name="Larimer F."/>
            <person name="Land M."/>
            <person name="Hauser L."/>
            <person name="Markowitz V."/>
            <person name="Cheng J.-F."/>
            <person name="Hugenholtz P."/>
            <person name="Woyke T."/>
            <person name="Wu D."/>
            <person name="Jando M."/>
            <person name="Schneider S."/>
            <person name="Goeker M."/>
            <person name="Klenk H.-P."/>
            <person name="Eisen J.A."/>
        </authorList>
    </citation>
    <scope>NUCLEOTIDE SEQUENCE [LARGE SCALE GENOMIC DNA]</scope>
    <source>
        <strain evidence="5">ATCC 25592 / DSM 43247 / BCRC 13721 / JCM 3198 / KCTC 3076 / NBRC 16047 / NCTC 10667</strain>
    </source>
</reference>
<dbReference type="RefSeq" id="WP_012832952.1">
    <property type="nucleotide sequence ID" value="NC_013441.1"/>
</dbReference>
<dbReference type="AlphaFoldDB" id="D0L4F0"/>
<dbReference type="STRING" id="526226.Gbro_1065"/>
<evidence type="ECO:0000313" key="4">
    <source>
        <dbReference type="EMBL" id="ACY20374.1"/>
    </source>
</evidence>
<organism evidence="4 5">
    <name type="scientific">Gordonia bronchialis (strain ATCC 25592 / DSM 43247 / BCRC 13721 / JCM 3198 / KCTC 3076 / NBRC 16047 / NCTC 10667)</name>
    <name type="common">Rhodococcus bronchialis</name>
    <dbReference type="NCBI Taxonomy" id="526226"/>
    <lineage>
        <taxon>Bacteria</taxon>
        <taxon>Bacillati</taxon>
        <taxon>Actinomycetota</taxon>
        <taxon>Actinomycetes</taxon>
        <taxon>Mycobacteriales</taxon>
        <taxon>Gordoniaceae</taxon>
        <taxon>Gordonia</taxon>
    </lineage>
</organism>
<dbReference type="GO" id="GO:0005975">
    <property type="term" value="P:carbohydrate metabolic process"/>
    <property type="evidence" value="ECO:0007669"/>
    <property type="project" value="InterPro"/>
</dbReference>
<accession>D0L4F0</accession>
<dbReference type="eggNOG" id="COG0726">
    <property type="taxonomic scope" value="Bacteria"/>
</dbReference>
<dbReference type="Gene3D" id="3.20.20.370">
    <property type="entry name" value="Glycoside hydrolase/deacetylase"/>
    <property type="match status" value="1"/>
</dbReference>
<reference evidence="4 5" key="2">
    <citation type="journal article" date="2010" name="Stand. Genomic Sci.">
        <title>Complete genome sequence of Gordonia bronchialis type strain (3410).</title>
        <authorList>
            <person name="Ivanova N."/>
            <person name="Sikorski J."/>
            <person name="Jando M."/>
            <person name="Lapidus A."/>
            <person name="Nolan M."/>
            <person name="Lucas S."/>
            <person name="Del Rio T.G."/>
            <person name="Tice H."/>
            <person name="Copeland A."/>
            <person name="Cheng J.F."/>
            <person name="Chen F."/>
            <person name="Bruce D."/>
            <person name="Goodwin L."/>
            <person name="Pitluck S."/>
            <person name="Mavromatis K."/>
            <person name="Ovchinnikova G."/>
            <person name="Pati A."/>
            <person name="Chen A."/>
            <person name="Palaniappan K."/>
            <person name="Land M."/>
            <person name="Hauser L."/>
            <person name="Chang Y.J."/>
            <person name="Jeffries C.D."/>
            <person name="Chain P."/>
            <person name="Saunders E."/>
            <person name="Han C."/>
            <person name="Detter J.C."/>
            <person name="Brettin T."/>
            <person name="Rohde M."/>
            <person name="Goker M."/>
            <person name="Bristow J."/>
            <person name="Eisen J.A."/>
            <person name="Markowitz V."/>
            <person name="Hugenholtz P."/>
            <person name="Klenk H.P."/>
            <person name="Kyrpides N.C."/>
        </authorList>
    </citation>
    <scope>NUCLEOTIDE SEQUENCE [LARGE SCALE GENOMIC DNA]</scope>
    <source>
        <strain evidence="5">ATCC 25592 / DSM 43247 / BCRC 13721 / JCM 3198 / KCTC 3076 / NBRC 16047 / NCTC 10667</strain>
    </source>
</reference>
<dbReference type="HOGENOM" id="CLU_030024_1_0_11"/>
<dbReference type="GO" id="GO:0016810">
    <property type="term" value="F:hydrolase activity, acting on carbon-nitrogen (but not peptide) bonds"/>
    <property type="evidence" value="ECO:0007669"/>
    <property type="project" value="InterPro"/>
</dbReference>
<protein>
    <submittedName>
        <fullName evidence="4">Polysaccharide deacetylase</fullName>
    </submittedName>
</protein>
<dbReference type="PANTHER" id="PTHR34216:SF3">
    <property type="entry name" value="POLY-BETA-1,6-N-ACETYL-D-GLUCOSAMINE N-DEACETYLASE"/>
    <property type="match status" value="1"/>
</dbReference>
<dbReference type="PANTHER" id="PTHR34216">
    <property type="match status" value="1"/>
</dbReference>
<keyword evidence="5" id="KW-1185">Reference proteome</keyword>
<evidence type="ECO:0000259" key="3">
    <source>
        <dbReference type="PROSITE" id="PS51677"/>
    </source>
</evidence>
<sequence>MTRRDRLLVLGYHNIEGTWCWPARPRMGERRFGEQMRILSRVATVVDLRSALDTLASGSALPPRAVALTFDDGYRDNLTVAAPILRRWGMCGTIYLVPGLLDRSVHAWWERLGWAIAGTAARTLHYDGREYRIGDPAQRLYAQRHIEGDVKHLDHATRTARIEDLVDQLAPTTRYGADRLFLDWDSAADLARAGLTVGSHTMEHPILARESAETQRRSLTESRQILQDRLGDEVATLAYPNGTRADYDPTTLQAVADAGYSYAVTTWGGRVSCADPPFEISRHLVSPDMSPMRFAASLAKRFLRD</sequence>
<proteinExistence type="predicted"/>
<dbReference type="GO" id="GO:0005576">
    <property type="term" value="C:extracellular region"/>
    <property type="evidence" value="ECO:0007669"/>
    <property type="project" value="UniProtKB-SubCell"/>
</dbReference>
<comment type="subcellular location">
    <subcellularLocation>
        <location evidence="1">Secreted</location>
    </subcellularLocation>
</comment>
<dbReference type="CDD" id="cd10918">
    <property type="entry name" value="CE4_NodB_like_5s_6s"/>
    <property type="match status" value="1"/>
</dbReference>
<dbReference type="EMBL" id="CP001802">
    <property type="protein sequence ID" value="ACY20374.1"/>
    <property type="molecule type" value="Genomic_DNA"/>
</dbReference>
<dbReference type="PROSITE" id="PS51677">
    <property type="entry name" value="NODB"/>
    <property type="match status" value="1"/>
</dbReference>
<dbReference type="KEGG" id="gbr:Gbro_1065"/>
<dbReference type="Pfam" id="PF01522">
    <property type="entry name" value="Polysacc_deac_1"/>
    <property type="match status" value="1"/>
</dbReference>